<dbReference type="CDD" id="cd07133">
    <property type="entry name" value="ALDH_CALDH_CalB"/>
    <property type="match status" value="1"/>
</dbReference>
<keyword evidence="10" id="KW-1185">Reference proteome</keyword>
<dbReference type="AlphaFoldDB" id="A0A6M8HTG7"/>
<dbReference type="EMBL" id="CP053708">
    <property type="protein sequence ID" value="QKE91809.1"/>
    <property type="molecule type" value="Genomic_DNA"/>
</dbReference>
<reference evidence="9 10" key="1">
    <citation type="journal article" date="2014" name="World J. Microbiol. Biotechnol.">
        <title>Biodiversity and physiological characteristics of Antarctic and Arctic lichens-associated bacteria.</title>
        <authorList>
            <person name="Lee Y.M."/>
            <person name="Kim E.H."/>
            <person name="Lee H.K."/>
            <person name="Hong S.G."/>
        </authorList>
    </citation>
    <scope>NUCLEOTIDE SEQUENCE [LARGE SCALE GENOMIC DNA]</scope>
    <source>
        <strain evidence="9 10">PAMC 26569</strain>
    </source>
</reference>
<dbReference type="Pfam" id="PF00171">
    <property type="entry name" value="Aldedh"/>
    <property type="match status" value="1"/>
</dbReference>
<dbReference type="KEGG" id="lck:HN018_18805"/>
<feature type="active site" evidence="5">
    <location>
        <position position="255"/>
    </location>
</feature>
<dbReference type="GO" id="GO:0005737">
    <property type="term" value="C:cytoplasm"/>
    <property type="evidence" value="ECO:0007669"/>
    <property type="project" value="TreeGrafter"/>
</dbReference>
<dbReference type="PANTHER" id="PTHR43570">
    <property type="entry name" value="ALDEHYDE DEHYDROGENASE"/>
    <property type="match status" value="1"/>
</dbReference>
<evidence type="ECO:0000259" key="8">
    <source>
        <dbReference type="Pfam" id="PF00171"/>
    </source>
</evidence>
<dbReference type="InterPro" id="IPR016161">
    <property type="entry name" value="Ald_DH/histidinol_DH"/>
</dbReference>
<dbReference type="RefSeq" id="WP_171835094.1">
    <property type="nucleotide sequence ID" value="NZ_CP053708.1"/>
</dbReference>
<sequence length="480" mass="51707">MLEHVSDPDSTLRRTFEAQREAAAASSASGPDLAARLDALARIATLLDRSGSRLHSAISDDYGHRAYPETALAELIPIQAAVRFARRRLAGWMRPQRRRVGAAFLPGRAWVMQQPLGCIGIVSPWNYPLFLSMGPLVDALAAGNRVMLKPSELTPRFGALLAELLGERFDPTEVAVINGGVDVARAFCALPFDHLLFTGSTSIGRDVMRAASANLTPVTLELGGKSPVIVCADADIGRTARSLMVGKLFNAGQTCIAPDYVLVPEHRMASLTAALLGQAGRLYPRIAGNPDYSCIISDRHMRRLDDAVADATARGATLLRHPDHAGEVEAAHASGRFVPSLVTSSPLDCSLMQDEIFGPVLPVLPYRSLDEAIAFVNARPRPLALYCYTDDRRIEREILARTISGGGTVNGTLLHCAQPDLPFGGVGASGMGACHGEAGFLRFSHVRGFYKPGRFSGFTTMAPPHGRMTRRLLPLMLGRR</sequence>
<dbReference type="PANTHER" id="PTHR43570:SF20">
    <property type="entry name" value="ALDEHYDE DEHYDROGENASE ALDX-RELATED"/>
    <property type="match status" value="1"/>
</dbReference>
<dbReference type="Proteomes" id="UP000500767">
    <property type="component" value="Chromosome"/>
</dbReference>
<dbReference type="Gene3D" id="3.40.605.10">
    <property type="entry name" value="Aldehyde Dehydrogenase, Chain A, domain 1"/>
    <property type="match status" value="1"/>
</dbReference>
<accession>A0A6M8HTG7</accession>
<dbReference type="InterPro" id="IPR016160">
    <property type="entry name" value="Ald_DH_CS_CYS"/>
</dbReference>
<name>A0A6M8HTG7_9PROT</name>
<keyword evidence="2 4" id="KW-0560">Oxidoreductase</keyword>
<protein>
    <recommendedName>
        <fullName evidence="4">Aldehyde dehydrogenase</fullName>
    </recommendedName>
</protein>
<dbReference type="PIRSF" id="PIRSF036492">
    <property type="entry name" value="ALDH"/>
    <property type="match status" value="1"/>
</dbReference>
<evidence type="ECO:0000256" key="3">
    <source>
        <dbReference type="ARBA" id="ARBA00023027"/>
    </source>
</evidence>
<evidence type="ECO:0000313" key="9">
    <source>
        <dbReference type="EMBL" id="QKE91809.1"/>
    </source>
</evidence>
<dbReference type="InterPro" id="IPR012394">
    <property type="entry name" value="Aldehyde_DH_NAD(P)"/>
</dbReference>
<evidence type="ECO:0000256" key="5">
    <source>
        <dbReference type="PIRSR" id="PIRSR036492-1"/>
    </source>
</evidence>
<dbReference type="InterPro" id="IPR016162">
    <property type="entry name" value="Ald_DH_N"/>
</dbReference>
<organism evidence="9 10">
    <name type="scientific">Lichenicola cladoniae</name>
    <dbReference type="NCBI Taxonomy" id="1484109"/>
    <lineage>
        <taxon>Bacteria</taxon>
        <taxon>Pseudomonadati</taxon>
        <taxon>Pseudomonadota</taxon>
        <taxon>Alphaproteobacteria</taxon>
        <taxon>Acetobacterales</taxon>
        <taxon>Acetobacteraceae</taxon>
        <taxon>Lichenicola</taxon>
    </lineage>
</organism>
<dbReference type="InterPro" id="IPR029510">
    <property type="entry name" value="Ald_DH_CS_GLU"/>
</dbReference>
<feature type="active site" evidence="5 6">
    <location>
        <position position="221"/>
    </location>
</feature>
<proteinExistence type="inferred from homology"/>
<evidence type="ECO:0000256" key="4">
    <source>
        <dbReference type="PIRNR" id="PIRNR036492"/>
    </source>
</evidence>
<feature type="domain" description="Aldehyde dehydrogenase" evidence="8">
    <location>
        <begin position="21"/>
        <end position="446"/>
    </location>
</feature>
<dbReference type="SUPFAM" id="SSF53720">
    <property type="entry name" value="ALDH-like"/>
    <property type="match status" value="1"/>
</dbReference>
<gene>
    <name evidence="9" type="ORF">HN018_18805</name>
</gene>
<evidence type="ECO:0000256" key="6">
    <source>
        <dbReference type="PROSITE-ProRule" id="PRU10007"/>
    </source>
</evidence>
<evidence type="ECO:0000313" key="10">
    <source>
        <dbReference type="Proteomes" id="UP000500767"/>
    </source>
</evidence>
<keyword evidence="3" id="KW-0520">NAD</keyword>
<comment type="similarity">
    <text evidence="1 4 7">Belongs to the aldehyde dehydrogenase family.</text>
</comment>
<evidence type="ECO:0000256" key="2">
    <source>
        <dbReference type="ARBA" id="ARBA00023002"/>
    </source>
</evidence>
<dbReference type="GO" id="GO:0006081">
    <property type="term" value="P:aldehyde metabolic process"/>
    <property type="evidence" value="ECO:0007669"/>
    <property type="project" value="InterPro"/>
</dbReference>
<dbReference type="GO" id="GO:0004029">
    <property type="term" value="F:aldehyde dehydrogenase (NAD+) activity"/>
    <property type="evidence" value="ECO:0007669"/>
    <property type="project" value="TreeGrafter"/>
</dbReference>
<evidence type="ECO:0000256" key="7">
    <source>
        <dbReference type="RuleBase" id="RU003345"/>
    </source>
</evidence>
<dbReference type="PROSITE" id="PS00070">
    <property type="entry name" value="ALDEHYDE_DEHYDR_CYS"/>
    <property type="match status" value="1"/>
</dbReference>
<dbReference type="PROSITE" id="PS00687">
    <property type="entry name" value="ALDEHYDE_DEHYDR_GLU"/>
    <property type="match status" value="1"/>
</dbReference>
<dbReference type="Gene3D" id="3.40.309.10">
    <property type="entry name" value="Aldehyde Dehydrogenase, Chain A, domain 2"/>
    <property type="match status" value="1"/>
</dbReference>
<dbReference type="InterPro" id="IPR016163">
    <property type="entry name" value="Ald_DH_C"/>
</dbReference>
<dbReference type="InterPro" id="IPR015590">
    <property type="entry name" value="Aldehyde_DH_dom"/>
</dbReference>
<evidence type="ECO:0000256" key="1">
    <source>
        <dbReference type="ARBA" id="ARBA00009986"/>
    </source>
</evidence>